<feature type="region of interest" description="Disordered" evidence="1">
    <location>
        <begin position="812"/>
        <end position="874"/>
    </location>
</feature>
<feature type="compositionally biased region" description="Low complexity" evidence="1">
    <location>
        <begin position="824"/>
        <end position="833"/>
    </location>
</feature>
<evidence type="ECO:0000313" key="4">
    <source>
        <dbReference type="Proteomes" id="UP000604046"/>
    </source>
</evidence>
<dbReference type="GO" id="GO:0003676">
    <property type="term" value="F:nucleic acid binding"/>
    <property type="evidence" value="ECO:0007669"/>
    <property type="project" value="InterPro"/>
</dbReference>
<dbReference type="InterPro" id="IPR000477">
    <property type="entry name" value="RT_dom"/>
</dbReference>
<feature type="domain" description="RNase H type-1" evidence="2">
    <location>
        <begin position="2261"/>
        <end position="2429"/>
    </location>
</feature>
<organism evidence="3 4">
    <name type="scientific">Symbiodinium natans</name>
    <dbReference type="NCBI Taxonomy" id="878477"/>
    <lineage>
        <taxon>Eukaryota</taxon>
        <taxon>Sar</taxon>
        <taxon>Alveolata</taxon>
        <taxon>Dinophyceae</taxon>
        <taxon>Suessiales</taxon>
        <taxon>Symbiodiniaceae</taxon>
        <taxon>Symbiodinium</taxon>
    </lineage>
</organism>
<dbReference type="GO" id="GO:0004523">
    <property type="term" value="F:RNA-DNA hybrid ribonuclease activity"/>
    <property type="evidence" value="ECO:0007669"/>
    <property type="project" value="InterPro"/>
</dbReference>
<dbReference type="PROSITE" id="PS50879">
    <property type="entry name" value="RNASE_H_1"/>
    <property type="match status" value="1"/>
</dbReference>
<comment type="caution">
    <text evidence="3">The sequence shown here is derived from an EMBL/GenBank/DDBJ whole genome shotgun (WGS) entry which is preliminary data.</text>
</comment>
<dbReference type="EMBL" id="CAJNDS010001902">
    <property type="protein sequence ID" value="CAE7288352.1"/>
    <property type="molecule type" value="Genomic_DNA"/>
</dbReference>
<dbReference type="InterPro" id="IPR036691">
    <property type="entry name" value="Endo/exonu/phosph_ase_sf"/>
</dbReference>
<protein>
    <recommendedName>
        <fullName evidence="2">RNase H type-1 domain-containing protein</fullName>
    </recommendedName>
</protein>
<dbReference type="InterPro" id="IPR036397">
    <property type="entry name" value="RNaseH_sf"/>
</dbReference>
<proteinExistence type="predicted"/>
<keyword evidence="4" id="KW-1185">Reference proteome</keyword>
<dbReference type="Gene3D" id="3.30.420.10">
    <property type="entry name" value="Ribonuclease H-like superfamily/Ribonuclease H"/>
    <property type="match status" value="1"/>
</dbReference>
<dbReference type="InterPro" id="IPR002156">
    <property type="entry name" value="RNaseH_domain"/>
</dbReference>
<evidence type="ECO:0000256" key="1">
    <source>
        <dbReference type="SAM" id="MobiDB-lite"/>
    </source>
</evidence>
<dbReference type="InterPro" id="IPR012337">
    <property type="entry name" value="RNaseH-like_sf"/>
</dbReference>
<dbReference type="SUPFAM" id="SSF56672">
    <property type="entry name" value="DNA/RNA polymerases"/>
    <property type="match status" value="1"/>
</dbReference>
<gene>
    <name evidence="3" type="ORF">SNAT2548_LOCUS15233</name>
</gene>
<evidence type="ECO:0000259" key="2">
    <source>
        <dbReference type="PROSITE" id="PS50879"/>
    </source>
</evidence>
<feature type="compositionally biased region" description="Pro residues" evidence="1">
    <location>
        <begin position="857"/>
        <end position="866"/>
    </location>
</feature>
<dbReference type="OrthoDB" id="445105at2759"/>
<reference evidence="3" key="1">
    <citation type="submission" date="2021-02" db="EMBL/GenBank/DDBJ databases">
        <authorList>
            <person name="Dougan E. K."/>
            <person name="Rhodes N."/>
            <person name="Thang M."/>
            <person name="Chan C."/>
        </authorList>
    </citation>
    <scope>NUCLEOTIDE SEQUENCE</scope>
</reference>
<dbReference type="InterPro" id="IPR043502">
    <property type="entry name" value="DNA/RNA_pol_sf"/>
</dbReference>
<evidence type="ECO:0000313" key="3">
    <source>
        <dbReference type="EMBL" id="CAE7288352.1"/>
    </source>
</evidence>
<dbReference type="Pfam" id="PF00078">
    <property type="entry name" value="RVT_1"/>
    <property type="match status" value="1"/>
</dbReference>
<dbReference type="Gene3D" id="3.60.10.10">
    <property type="entry name" value="Endonuclease/exonuclease/phosphatase"/>
    <property type="match status" value="1"/>
</dbReference>
<dbReference type="Proteomes" id="UP000604046">
    <property type="component" value="Unassembled WGS sequence"/>
</dbReference>
<accession>A0A812NHQ2</accession>
<sequence>MSNQGTHERATHPAWESLRDLFGFAAHCQDLREGQLACFDLRLDGDFVPAGKDFLVRAQVLQQAHIWAANGDISVCPSTAGGKAVLRLRASDFYTLASHTRRIRAAWTVACCQGDVVILDATMGPAFLMGQLDIEKHEVVRRAEVFCGGFSGWSQAAMRMALVRVPWEVSWSLDHDPTDTQFEPHDAINPAVAVHCCIDKRLRAKFAVVLPVSPFFNALFDAGCRRAVESFRTHHAAGTPLKLHISPGLDFALAFNALGAMGWSVTFGAFPPRAVDRLQAETVAFTSLPAAMTVETILNCWRSASLFAGCWPKARVTSGPFPLPVERNLQTNGAQPLFRRKGSSRILLCVHVEHRGGGAKDDGVQLAKTRIASLLLDRGVSLHETTVVTDRLLDKLGASKCLALVKPTDPAQRWEDLAKNAKAAGVEWPSGDSRVAKAAARIQKALRKQRLPAQTVPVAAQFRLCPGIWCGMDEQPVPILQNLCPGATGVILQDAAATTPEDLALLRTMESDALCVAVLGYDCPEPSTCGGTISISAEDVETGRPHLLAGCFHNVGATDVQPKYQTQAAVTVEGMVCCAFTVYRDDLPAEVQWSHFIESPVRTAQQQLQAQGVEKPFVNPWGRTYRADGKPVAPSQADSLQFHAKVPDSILRTVLQQSGFCMVYVVPKAWGDSRPLPGWSVVWLAGSKAEVERQALVVPSQHGLVRGRRRFGIRVPADAFAAVFQQLRPSDPIPENIPVSSLYKVGPLPATASERDVLTWASKLPWKVKVLKMLGPAYYLLGTNQEPPSLQPAFNGTPVLVSYVQPRQSTRRVIQAEEPPRAPVPSSASAAAADTQDPWSSQDPWGQYLATKAAGPTAPPRLPPQPAKGLDGQAAARLTEQDRRLHALETSIAQLQGAVEKESVDRKSDLKNHADDLGRVRADMQLLSNQLGQQLSSSIDSLRCAQAQQEQQVAQGMAELKQLILAQAAEKRPRREDSELYFQLNPQQRVTAPKANRRQVKTVQGGDVCRIVVCNPTSVLHKEQDLLSLQGDILCVSETSAVARVQHIVGHKLRQYGLTSHWGAAVPSHQREGHADTLRGMAAGVAMFTHLPSRPSIQPLQGEHASCGRLAEAFVRFGPVEVRLLTLYGLPANHTGAMTYNNSLLQAAFDRACSCRIPCIIAGDFNCRPMSLPAGQAFASRGYHEAFQLHEDRTGQSLPPTCRGSTRHDTLLLHPVLVPFWIGAQVLAGRHLFDSHDPLVVTLKVPHALPTVQTWTMPKTWADSPPPPRLFKHHCEALLPQVHAQLQRCQTSTDVGTCLQSWASAVEEAVHRGLLDSPTDSGQCGLRKAQRGRCRPRSLCQRPVPQLVKAARRGDFTTDVEATSVLCRMRVRQVRRLEELARTIHAIQHRPGNNHRNRCACDQWRRIRNAAGYSMPFPAWLLRVAHFHQVPLDLPDADWLCDCISYTKFDCQALAKQEAKCRADKFKIRMALDRRYHASAEGFAAVRPAPHPPFTSVPHRLECQALLVHAEDASMCTYALPAGVSLHPSAPFTVNQATIPQATNEGDHICVRGPSLGESIWVSQDQVACTAPELAKAFSDYWGPLWGRDRTEESQQLAGWELFQANTQDLSGPLPRIDVDMCDIRLWRQAIRRMPKMKATGICGWSPSELKLLPDCALEVLIRIFQIAVKLGLPAHMLESRVCVLAKHEAPEHIKHSRPIVIFSTLYRLWGSVLVNQVLHTWGNTFPPAVMGSLPGRAASDLAGRQQHAIECALLQKETLYGVGVDIVKCFNQLPWPPLRVLMTRAGMPGDLVDFWLQGLRKVVRRPVFLGSVCPAGIKAYNGAPEGDPVSVAAMAAVCYWAHNFIQPSSAEFGTYVDNWSWQAPALPTLKHATSYLLRFLQSLKLPVDWTKSYSWATTPSGRQWLRTGLADVLPPEVQLPVARTVRELGAAFQFDASQHATVRKGKVELGLERLRKLEKVPRPILEKAQLIQKGVWPSCLYGLEGASLSVQDASRLRAAATRALLGPSQVASPHLALTCLHASLQDPHLFAIEKQVLQLRRFIHHAPHTAASMLAVMSDFHEVPRVTVGPATALLKSLHFLGLKMDLDARVKGPDNVCLQLQTASAKDVRSFLTSAWECHVERTVAHRNGLQGVGTPWGQETARILRQVGDAEALVLARYVCGAYSSGAAKHKWEPAVPDMCPLCGAKDTKEHRLLTCSALEHVYKDWAGLMQYCLDRWPHWLHGLYAVRAEGALVTNLIFAQRRMPAASNKAAQELARHIPRLLLFTDGSCRHPTVPVASHSGFAVVMALTTDVELVLEEFERWRATGCHSNLFCVVCQGLTPGSQGINKAEAYAILQACRFAAQCPHDDVEIVSDSKVALRNAHVVVQGALGSFPELAKEMQACWRPYFKLTKVASHQDMTCLAGRDLLMALGNDYADTAAKEAVKADLSIVTEIVDQVFEFTTTQRDCMLVAARYMLAVSAEASRLLRAKGDTAVSLEPVLRKNLDEATSPAEAWRELDPKPGYLWTTKTLQNDWLVACPWPPWFTFPLWQWLRRLRWELPGAHKGVCNGVTNVELLVHFVASTGVCPPARDPRPEHAGEYLDARHTDMPMLVPLREWTAAILTAARSLETVSGCRLLPDRRRKVYSLRTAGVQAPRHGLQQRPVLGQLDGVWDLLSEVLHDGGVSPLLASCTEYTGGLEDSDIDGTSF</sequence>
<dbReference type="SUPFAM" id="SSF53098">
    <property type="entry name" value="Ribonuclease H-like"/>
    <property type="match status" value="1"/>
</dbReference>
<name>A0A812NHQ2_9DINO</name>
<dbReference type="SUPFAM" id="SSF56219">
    <property type="entry name" value="DNase I-like"/>
    <property type="match status" value="1"/>
</dbReference>